<keyword evidence="2" id="KW-0830">Ubiquinone</keyword>
<organism evidence="2">
    <name type="scientific">bioreactor metagenome</name>
    <dbReference type="NCBI Taxonomy" id="1076179"/>
    <lineage>
        <taxon>unclassified sequences</taxon>
        <taxon>metagenomes</taxon>
        <taxon>ecological metagenomes</taxon>
    </lineage>
</organism>
<dbReference type="SUPFAM" id="SSF53335">
    <property type="entry name" value="S-adenosyl-L-methionine-dependent methyltransferases"/>
    <property type="match status" value="1"/>
</dbReference>
<dbReference type="Pfam" id="PF08241">
    <property type="entry name" value="Methyltransf_11"/>
    <property type="match status" value="1"/>
</dbReference>
<keyword evidence="2" id="KW-0489">Methyltransferase</keyword>
<comment type="caution">
    <text evidence="2">The sequence shown here is derived from an EMBL/GenBank/DDBJ whole genome shotgun (WGS) entry which is preliminary data.</text>
</comment>
<dbReference type="CDD" id="cd02440">
    <property type="entry name" value="AdoMet_MTases"/>
    <property type="match status" value="1"/>
</dbReference>
<keyword evidence="2" id="KW-0808">Transferase</keyword>
<protein>
    <submittedName>
        <fullName evidence="2">Ubiquinone/menaquinone biosynthesis C-methyltransferase UbiE</fullName>
        <ecNumber evidence="2">2.1.1.163</ecNumber>
    </submittedName>
</protein>
<proteinExistence type="predicted"/>
<evidence type="ECO:0000313" key="2">
    <source>
        <dbReference type="EMBL" id="MPM38483.1"/>
    </source>
</evidence>
<reference evidence="2" key="1">
    <citation type="submission" date="2019-08" db="EMBL/GenBank/DDBJ databases">
        <authorList>
            <person name="Kucharzyk K."/>
            <person name="Murdoch R.W."/>
            <person name="Higgins S."/>
            <person name="Loffler F."/>
        </authorList>
    </citation>
    <scope>NUCLEOTIDE SEQUENCE</scope>
</reference>
<accession>A0A644ZIG2</accession>
<dbReference type="GO" id="GO:0043770">
    <property type="term" value="F:demethylmenaquinone methyltransferase activity"/>
    <property type="evidence" value="ECO:0007669"/>
    <property type="project" value="UniProtKB-EC"/>
</dbReference>
<feature type="domain" description="Methyltransferase type 11" evidence="1">
    <location>
        <begin position="55"/>
        <end position="150"/>
    </location>
</feature>
<dbReference type="AlphaFoldDB" id="A0A644ZIG2"/>
<dbReference type="GO" id="GO:0032259">
    <property type="term" value="P:methylation"/>
    <property type="evidence" value="ECO:0007669"/>
    <property type="project" value="UniProtKB-KW"/>
</dbReference>
<sequence>MKKMNNEKQAIHEFDLNIIYDFFSETERQGPGSSEETLKALSFIDGLTGKSKIADIGCGTGGQTMVLGQNTPCEIIGIDVWPDFINQFNQNARNKNLQDRVKGIVGNMENLPFQEEELDLIWSEGAIYNIGFERGLNKWRKFLKQDGYIAVTENTWFTEERPAEIQEFWQKIYPEIDTIPNKVAQMQKAGYLPVATYILPETIWIDYYTWQTLRRKSFLKKYNGDKTIEEFIASMRYEADLYYKYKAYYGYMFYIGKKI</sequence>
<dbReference type="PANTHER" id="PTHR43591:SF24">
    <property type="entry name" value="2-METHOXY-6-POLYPRENYL-1,4-BENZOQUINOL METHYLASE, MITOCHONDRIAL"/>
    <property type="match status" value="1"/>
</dbReference>
<dbReference type="PANTHER" id="PTHR43591">
    <property type="entry name" value="METHYLTRANSFERASE"/>
    <property type="match status" value="1"/>
</dbReference>
<dbReference type="Gene3D" id="3.40.50.150">
    <property type="entry name" value="Vaccinia Virus protein VP39"/>
    <property type="match status" value="1"/>
</dbReference>
<name>A0A644ZIG2_9ZZZZ</name>
<dbReference type="InterPro" id="IPR013216">
    <property type="entry name" value="Methyltransf_11"/>
</dbReference>
<evidence type="ECO:0000259" key="1">
    <source>
        <dbReference type="Pfam" id="PF08241"/>
    </source>
</evidence>
<dbReference type="EC" id="2.1.1.163" evidence="2"/>
<dbReference type="EMBL" id="VSSQ01008302">
    <property type="protein sequence ID" value="MPM38483.1"/>
    <property type="molecule type" value="Genomic_DNA"/>
</dbReference>
<dbReference type="InterPro" id="IPR029063">
    <property type="entry name" value="SAM-dependent_MTases_sf"/>
</dbReference>
<dbReference type="GO" id="GO:0008757">
    <property type="term" value="F:S-adenosylmethionine-dependent methyltransferase activity"/>
    <property type="evidence" value="ECO:0007669"/>
    <property type="project" value="InterPro"/>
</dbReference>
<gene>
    <name evidence="2" type="primary">ubiE_68</name>
    <name evidence="2" type="ORF">SDC9_85112</name>
</gene>